<dbReference type="AlphaFoldDB" id="A0A1T4YYE0"/>
<name>A0A1T4YYE0_9BACT</name>
<keyword evidence="3" id="KW-1185">Reference proteome</keyword>
<dbReference type="RefSeq" id="WP_078815585.1">
    <property type="nucleotide sequence ID" value="NZ_FUYE01000020.1"/>
</dbReference>
<keyword evidence="1" id="KW-0732">Signal</keyword>
<dbReference type="Proteomes" id="UP000190774">
    <property type="component" value="Unassembled WGS sequence"/>
</dbReference>
<reference evidence="3" key="1">
    <citation type="submission" date="2017-02" db="EMBL/GenBank/DDBJ databases">
        <authorList>
            <person name="Varghese N."/>
            <person name="Submissions S."/>
        </authorList>
    </citation>
    <scope>NUCLEOTIDE SEQUENCE [LARGE SCALE GENOMIC DNA]</scope>
    <source>
        <strain evidence="3">ATCC 700200</strain>
    </source>
</reference>
<accession>A0A1T4YYE0</accession>
<sequence length="1144" mass="123088">MKNVNWNFLRWILLALSLSGGGQGAEFVHESPSGFTTAGDVNGDGRSDAVLVDRVSGVVTVGIQQADGSLIFRPPVASGIPEVSSMAMGRFQSADQDTLALTAPLANRVEVISLQAEDLLPFQAQYPLAEPQFLAAFGEGAFDDIAFAGGSMGTKSLGLMANLQNGKFTPTVSSVTSATLSGWNPVTFSRTGTVRLAYFEQAVSAILRVHTLPAGDYSDPLSVSDLRADSRLAYGQFDSAQSDFFIYVPGHEKVDVLSVAANEKSFLPGQTAVFDAPVTQMLRLKGEAEEADQMLILSADGSAGIYDFSRAGGFILEKALDLTGDPGAAQTAVVLADGSFALLTGRGADGGPVAYRLYRRGPEGYFAHSGGTLPRLGQGSAMWGNVFFFNGVPFLEENPRLVGQWSVGDWSSAMIFGATPRADGESFVSSTLGLGSRFTRQFNPKPMGAMGALANQYRDDISLARLDRTPRVLGEVSSGVGISPSGGVFSEAVLVSLTAAQPGASLHVRRTGSVDFEPYGAPFYLFRETTVEAYAKLTTGERTPVTRVVFHFNQPPEKQDADGDGVPDFVEVARNLDPTGGADSDGDGYSDLEELLAGTLLNDPESFPNEERANTAAKLNLAIQPLPWDGGSNHEVYASVGLAVECHEVDGALLGAGTADKPLDQPVAVFSAQPAEAQQRLLVVSTPLHYSLRSDGEGERRGRELIGLIEVPPAVPIEVAYQYQDGTLGTEVQSWITAAQAAYRSASPPLVIKAVGVDETLAFLLMEARLADLLQFRGLGGSTTGFSLTPFREHEYRDPFFPSTVSSAELRSLERAVGDPQFSTAVRLHDLLRHYETVVRNDAMDPAVELLKRLAREVYRVSSQHHDEEPGLLKPPLDVLRQFVRFINLDQEYANRVNLTEAELQQIYPILYPLRFDSPVRSHVTLTLQIPEETPLDGLTYAASVPEGELYVLMDARGRPFELPGHFRVTPGSQFSITAYDDLPSVGGKSALEVLSLSLTTLPLPSSTDADGNLLPDEWELLFFGRMGLNASLSMDGSGYSLLQEFLAGTDPTDAQSSPTGEIATFRFGPVSQERQPDGSFVIEFAWTNTLSGAFEFVVQSSADLVHFSPCDAEIQSLGENRYRAMVPASADPRAYYRVGVRLP</sequence>
<evidence type="ECO:0000256" key="1">
    <source>
        <dbReference type="SAM" id="SignalP"/>
    </source>
</evidence>
<dbReference type="STRING" id="48467.SAMN02745166_04450"/>
<gene>
    <name evidence="2" type="ORF">SAMN02745166_04450</name>
</gene>
<dbReference type="OrthoDB" id="187742at2"/>
<proteinExistence type="predicted"/>
<feature type="chain" id="PRO_5010536092" description="FG-GAP repeat-containing protein" evidence="1">
    <location>
        <begin position="25"/>
        <end position="1144"/>
    </location>
</feature>
<feature type="signal peptide" evidence="1">
    <location>
        <begin position="1"/>
        <end position="24"/>
    </location>
</feature>
<protein>
    <recommendedName>
        <fullName evidence="4">FG-GAP repeat-containing protein</fullName>
    </recommendedName>
</protein>
<evidence type="ECO:0008006" key="4">
    <source>
        <dbReference type="Google" id="ProtNLM"/>
    </source>
</evidence>
<evidence type="ECO:0000313" key="3">
    <source>
        <dbReference type="Proteomes" id="UP000190774"/>
    </source>
</evidence>
<evidence type="ECO:0000313" key="2">
    <source>
        <dbReference type="EMBL" id="SKB06331.1"/>
    </source>
</evidence>
<dbReference type="EMBL" id="FUYE01000020">
    <property type="protein sequence ID" value="SKB06331.1"/>
    <property type="molecule type" value="Genomic_DNA"/>
</dbReference>
<organism evidence="2 3">
    <name type="scientific">Prosthecobacter debontii</name>
    <dbReference type="NCBI Taxonomy" id="48467"/>
    <lineage>
        <taxon>Bacteria</taxon>
        <taxon>Pseudomonadati</taxon>
        <taxon>Verrucomicrobiota</taxon>
        <taxon>Verrucomicrobiia</taxon>
        <taxon>Verrucomicrobiales</taxon>
        <taxon>Verrucomicrobiaceae</taxon>
        <taxon>Prosthecobacter</taxon>
    </lineage>
</organism>